<dbReference type="RefSeq" id="WP_038337090.1">
    <property type="nucleotide sequence ID" value="NZ_JAOPGB010000004.1"/>
</dbReference>
<sequence>MPKLSNEDKELRDTIKKRFLTILEEKKMSKSDLANLSDKDRQAINKWTNLNNEDGLTIYTIKNLCRILKISLTAFFNDKSFNNYTK</sequence>
<gene>
    <name evidence="2" type="ORF">NCTC13456_00473</name>
</gene>
<accession>A0A376G419</accession>
<organism evidence="2 3">
    <name type="scientific">Empedobacter falsenii</name>
    <dbReference type="NCBI Taxonomy" id="343874"/>
    <lineage>
        <taxon>Bacteria</taxon>
        <taxon>Pseudomonadati</taxon>
        <taxon>Bacteroidota</taxon>
        <taxon>Flavobacteriia</taxon>
        <taxon>Flavobacteriales</taxon>
        <taxon>Weeksellaceae</taxon>
        <taxon>Empedobacter</taxon>
    </lineage>
</organism>
<dbReference type="OrthoDB" id="1263042at2"/>
<dbReference type="GO" id="GO:0003677">
    <property type="term" value="F:DNA binding"/>
    <property type="evidence" value="ECO:0007669"/>
    <property type="project" value="InterPro"/>
</dbReference>
<dbReference type="InterPro" id="IPR010982">
    <property type="entry name" value="Lambda_DNA-bd_dom_sf"/>
</dbReference>
<protein>
    <recommendedName>
        <fullName evidence="1">HTH cro/C1-type domain-containing protein</fullName>
    </recommendedName>
</protein>
<evidence type="ECO:0000259" key="1">
    <source>
        <dbReference type="PROSITE" id="PS50943"/>
    </source>
</evidence>
<dbReference type="AlphaFoldDB" id="A0A376G419"/>
<evidence type="ECO:0000313" key="3">
    <source>
        <dbReference type="Proteomes" id="UP000254737"/>
    </source>
</evidence>
<proteinExistence type="predicted"/>
<dbReference type="Gene3D" id="1.10.260.40">
    <property type="entry name" value="lambda repressor-like DNA-binding domains"/>
    <property type="match status" value="1"/>
</dbReference>
<dbReference type="PROSITE" id="PS50943">
    <property type="entry name" value="HTH_CROC1"/>
    <property type="match status" value="1"/>
</dbReference>
<name>A0A376G419_9FLAO</name>
<feature type="domain" description="HTH cro/C1-type" evidence="1">
    <location>
        <begin position="24"/>
        <end position="75"/>
    </location>
</feature>
<dbReference type="EMBL" id="UFXS01000001">
    <property type="protein sequence ID" value="STD53396.1"/>
    <property type="molecule type" value="Genomic_DNA"/>
</dbReference>
<dbReference type="Pfam" id="PF13443">
    <property type="entry name" value="HTH_26"/>
    <property type="match status" value="1"/>
</dbReference>
<dbReference type="Proteomes" id="UP000254737">
    <property type="component" value="Unassembled WGS sequence"/>
</dbReference>
<reference evidence="2 3" key="1">
    <citation type="submission" date="2018-06" db="EMBL/GenBank/DDBJ databases">
        <authorList>
            <consortium name="Pathogen Informatics"/>
            <person name="Doyle S."/>
        </authorList>
    </citation>
    <scope>NUCLEOTIDE SEQUENCE [LARGE SCALE GENOMIC DNA]</scope>
    <source>
        <strain evidence="2 3">NCTC13456</strain>
    </source>
</reference>
<dbReference type="InterPro" id="IPR001387">
    <property type="entry name" value="Cro/C1-type_HTH"/>
</dbReference>
<dbReference type="CDD" id="cd00093">
    <property type="entry name" value="HTH_XRE"/>
    <property type="match status" value="1"/>
</dbReference>
<evidence type="ECO:0000313" key="2">
    <source>
        <dbReference type="EMBL" id="STD53396.1"/>
    </source>
</evidence>
<dbReference type="SUPFAM" id="SSF47413">
    <property type="entry name" value="lambda repressor-like DNA-binding domains"/>
    <property type="match status" value="1"/>
</dbReference>